<dbReference type="Proteomes" id="UP000035760">
    <property type="component" value="Unassembled WGS sequence"/>
</dbReference>
<dbReference type="Pfam" id="PF03091">
    <property type="entry name" value="CutA1"/>
    <property type="match status" value="1"/>
</dbReference>
<dbReference type="OrthoDB" id="37622at2"/>
<dbReference type="InterPro" id="IPR015867">
    <property type="entry name" value="N-reg_PII/ATP_PRibTrfase_C"/>
</dbReference>
<protein>
    <submittedName>
        <fullName evidence="2">Copper binding protein, copper sensitivity</fullName>
    </submittedName>
</protein>
<keyword evidence="3" id="KW-1185">Reference proteome</keyword>
<dbReference type="Gene3D" id="3.30.70.120">
    <property type="match status" value="1"/>
</dbReference>
<evidence type="ECO:0000313" key="2">
    <source>
        <dbReference type="EMBL" id="CDI02222.1"/>
    </source>
</evidence>
<reference evidence="2" key="2">
    <citation type="submission" date="2014-03" db="EMBL/GenBank/DDBJ databases">
        <title>Candidatus Competibacter-lineage genomes retrieved from metagenomes reveal functional metabolic diversity.</title>
        <authorList>
            <person name="McIlroy S.J."/>
            <person name="Albertsen M."/>
            <person name="Andresen E.K."/>
            <person name="Saunders A.M."/>
            <person name="Kristiansen R."/>
            <person name="Stokholm-Bjerregaard M."/>
            <person name="Nielsen K.L."/>
            <person name="Nielsen P.H."/>
        </authorList>
    </citation>
    <scope>NUCLEOTIDE SEQUENCE</scope>
    <source>
        <strain evidence="2">Run_A_D11</strain>
    </source>
</reference>
<dbReference type="InterPro" id="IPR011322">
    <property type="entry name" value="N-reg_PII-like_a/b"/>
</dbReference>
<name>W6M3L5_9GAMM</name>
<organism evidence="2 3">
    <name type="scientific">Candidatus Competibacter denitrificans Run_A_D11</name>
    <dbReference type="NCBI Taxonomy" id="1400863"/>
    <lineage>
        <taxon>Bacteria</taxon>
        <taxon>Pseudomonadati</taxon>
        <taxon>Pseudomonadota</taxon>
        <taxon>Gammaproteobacteria</taxon>
        <taxon>Candidatus Competibacteraceae</taxon>
        <taxon>Candidatus Competibacter</taxon>
    </lineage>
</organism>
<dbReference type="PANTHER" id="PTHR23419">
    <property type="entry name" value="DIVALENT CATION TOLERANCE CUTA-RELATED"/>
    <property type="match status" value="1"/>
</dbReference>
<dbReference type="PANTHER" id="PTHR23419:SF8">
    <property type="entry name" value="FI09726P"/>
    <property type="match status" value="1"/>
</dbReference>
<proteinExistence type="inferred from homology"/>
<dbReference type="GO" id="GO:0005507">
    <property type="term" value="F:copper ion binding"/>
    <property type="evidence" value="ECO:0007669"/>
    <property type="project" value="TreeGrafter"/>
</dbReference>
<evidence type="ECO:0000256" key="1">
    <source>
        <dbReference type="ARBA" id="ARBA00010169"/>
    </source>
</evidence>
<dbReference type="InterPro" id="IPR004323">
    <property type="entry name" value="Ion_tolerance_CutA"/>
</dbReference>
<comment type="similarity">
    <text evidence="1">Belongs to the CutA family.</text>
</comment>
<gene>
    <name evidence="2" type="primary">cutA</name>
    <name evidence="2" type="ORF">BN873_270018</name>
</gene>
<dbReference type="EMBL" id="CBTJ020000033">
    <property type="protein sequence ID" value="CDI02222.1"/>
    <property type="molecule type" value="Genomic_DNA"/>
</dbReference>
<reference evidence="2" key="1">
    <citation type="submission" date="2013-07" db="EMBL/GenBank/DDBJ databases">
        <authorList>
            <person name="McIlroy S."/>
        </authorList>
    </citation>
    <scope>NUCLEOTIDE SEQUENCE [LARGE SCALE GENOMIC DNA]</scope>
    <source>
        <strain evidence="2">Run_A_D11</strain>
    </source>
</reference>
<comment type="caution">
    <text evidence="2">The sequence shown here is derived from an EMBL/GenBank/DDBJ whole genome shotgun (WGS) entry which is preliminary data.</text>
</comment>
<accession>W6M3L5</accession>
<dbReference type="SUPFAM" id="SSF54913">
    <property type="entry name" value="GlnB-like"/>
    <property type="match status" value="1"/>
</dbReference>
<sequence length="109" mass="12142">METQPLVVYCTCPDSTVAERIAETVVGEHLAACANIVPGLISVYRWQGQVRRDNELLLILKTRDVIYPLLETRIRALHPYDVPEIIALPIQVGAADYLDWLSDNTGAPI</sequence>
<dbReference type="AlphaFoldDB" id="W6M3L5"/>
<evidence type="ECO:0000313" key="3">
    <source>
        <dbReference type="Proteomes" id="UP000035760"/>
    </source>
</evidence>
<dbReference type="GO" id="GO:0010038">
    <property type="term" value="P:response to metal ion"/>
    <property type="evidence" value="ECO:0007669"/>
    <property type="project" value="InterPro"/>
</dbReference>
<dbReference type="RefSeq" id="WP_048672173.1">
    <property type="nucleotide sequence ID" value="NZ_CBTJ020000033.1"/>
</dbReference>
<dbReference type="STRING" id="1400863.BN873_270018"/>